<dbReference type="Pfam" id="PF14485">
    <property type="entry name" value="DUF4431"/>
    <property type="match status" value="1"/>
</dbReference>
<protein>
    <submittedName>
        <fullName evidence="2">DUF4431 domain-containing protein</fullName>
    </submittedName>
</protein>
<dbReference type="RefSeq" id="WP_285981684.1">
    <property type="nucleotide sequence ID" value="NZ_JASVDS010000002.1"/>
</dbReference>
<dbReference type="EMBL" id="JASVDS010000002">
    <property type="protein sequence ID" value="MDL5031556.1"/>
    <property type="molecule type" value="Genomic_DNA"/>
</dbReference>
<feature type="domain" description="DUF4431" evidence="1">
    <location>
        <begin position="99"/>
        <end position="146"/>
    </location>
</feature>
<evidence type="ECO:0000313" key="3">
    <source>
        <dbReference type="Proteomes" id="UP001238603"/>
    </source>
</evidence>
<accession>A0ABT7LJ44</accession>
<comment type="caution">
    <text evidence="2">The sequence shown here is derived from an EMBL/GenBank/DDBJ whole genome shotgun (WGS) entry which is preliminary data.</text>
</comment>
<reference evidence="2 3" key="1">
    <citation type="submission" date="2023-06" db="EMBL/GenBank/DDBJ databases">
        <title>Pelomonas sp. APW6 16S ribosomal RNA gene genome sequencing and assembly.</title>
        <authorList>
            <person name="Woo H."/>
        </authorList>
    </citation>
    <scope>NUCLEOTIDE SEQUENCE [LARGE SCALE GENOMIC DNA]</scope>
    <source>
        <strain evidence="2 3">APW6</strain>
    </source>
</reference>
<dbReference type="InterPro" id="IPR027826">
    <property type="entry name" value="DUF4431"/>
</dbReference>
<keyword evidence="3" id="KW-1185">Reference proteome</keyword>
<dbReference type="Proteomes" id="UP001238603">
    <property type="component" value="Unassembled WGS sequence"/>
</dbReference>
<evidence type="ECO:0000313" key="2">
    <source>
        <dbReference type="EMBL" id="MDL5031556.1"/>
    </source>
</evidence>
<organism evidence="2 3">
    <name type="scientific">Roseateles subflavus</name>
    <dbReference type="NCBI Taxonomy" id="3053353"/>
    <lineage>
        <taxon>Bacteria</taxon>
        <taxon>Pseudomonadati</taxon>
        <taxon>Pseudomonadota</taxon>
        <taxon>Betaproteobacteria</taxon>
        <taxon>Burkholderiales</taxon>
        <taxon>Sphaerotilaceae</taxon>
        <taxon>Roseateles</taxon>
    </lineage>
</organism>
<evidence type="ECO:0000259" key="1">
    <source>
        <dbReference type="Pfam" id="PF14485"/>
    </source>
</evidence>
<gene>
    <name evidence="2" type="ORF">QRD43_06510</name>
</gene>
<proteinExistence type="predicted"/>
<name>A0ABT7LJ44_9BURK</name>
<sequence length="150" mass="16440">MPSNAGGPAAWGAWLLRVWRRLVGGALLIAALLPGAVRAEQLIAYEPATTTLNGTLSGGWFSHPNGQRVRFWFVKVREPVRVRADPANPVNGAADGVREIQVYSMDAAIRRQLDRRVGRQVALTGEVFHGHNAWHVRTLVMAVSSVRRQG</sequence>